<accession>A0A914HEK5</accession>
<name>A0A914HEK5_GLORO</name>
<organism evidence="1 2">
    <name type="scientific">Globodera rostochiensis</name>
    <name type="common">Golden nematode worm</name>
    <name type="synonym">Heterodera rostochiensis</name>
    <dbReference type="NCBI Taxonomy" id="31243"/>
    <lineage>
        <taxon>Eukaryota</taxon>
        <taxon>Metazoa</taxon>
        <taxon>Ecdysozoa</taxon>
        <taxon>Nematoda</taxon>
        <taxon>Chromadorea</taxon>
        <taxon>Rhabditida</taxon>
        <taxon>Tylenchina</taxon>
        <taxon>Tylenchomorpha</taxon>
        <taxon>Tylenchoidea</taxon>
        <taxon>Heteroderidae</taxon>
        <taxon>Heteroderinae</taxon>
        <taxon>Globodera</taxon>
    </lineage>
</organism>
<proteinExistence type="predicted"/>
<reference evidence="2" key="1">
    <citation type="submission" date="2022-11" db="UniProtKB">
        <authorList>
            <consortium name="WormBaseParasite"/>
        </authorList>
    </citation>
    <scope>IDENTIFICATION</scope>
</reference>
<dbReference type="WBParaSite" id="Gr19_v10_g16634.t1">
    <property type="protein sequence ID" value="Gr19_v10_g16634.t1"/>
    <property type="gene ID" value="Gr19_v10_g16634"/>
</dbReference>
<keyword evidence="1" id="KW-1185">Reference proteome</keyword>
<dbReference type="Proteomes" id="UP000887572">
    <property type="component" value="Unplaced"/>
</dbReference>
<evidence type="ECO:0000313" key="1">
    <source>
        <dbReference type="Proteomes" id="UP000887572"/>
    </source>
</evidence>
<dbReference type="AlphaFoldDB" id="A0A914HEK5"/>
<protein>
    <submittedName>
        <fullName evidence="2">Uncharacterized protein</fullName>
    </submittedName>
</protein>
<evidence type="ECO:0000313" key="2">
    <source>
        <dbReference type="WBParaSite" id="Gr19_v10_g16634.t1"/>
    </source>
</evidence>
<sequence length="75" mass="8855">MSDLLVRNFDFTTKIVSDTDCSTNKFVPLIQLRLYCEDRQKCARVLIYEFTLAEAREFVLSLDDNNDAEEYSRQH</sequence>